<organism evidence="9 10">
    <name type="scientific">Winmispira thermophila (strain ATCC 700085 / DSM 6578 / Z-1203)</name>
    <name type="common">Spirochaeta thermophila</name>
    <dbReference type="NCBI Taxonomy" id="869211"/>
    <lineage>
        <taxon>Bacteria</taxon>
        <taxon>Pseudomonadati</taxon>
        <taxon>Spirochaetota</taxon>
        <taxon>Spirochaetia</taxon>
        <taxon>Winmispirales</taxon>
        <taxon>Winmispiraceae</taxon>
        <taxon>Winmispira</taxon>
    </lineage>
</organism>
<evidence type="ECO:0000313" key="9">
    <source>
        <dbReference type="EMBL" id="AEJ60540.1"/>
    </source>
</evidence>
<protein>
    <recommendedName>
        <fullName evidence="1">non-specific serine/threonine protein kinase</fullName>
        <ecNumber evidence="1">2.7.11.1</ecNumber>
    </recommendedName>
</protein>
<sequence length="482" mass="53626">MSEGRLSSGISGLDHILEGGYPERKAYLVRGGPGVGKTTLGMHFLAEGVKQGQPVLFISMEEPEAQLRSHYSALGLPIDGIPILDISPTQEFFLKQETYDIFSASEVERDLLTEQLITTLKEIRPRRVFLDPVTQFRFLASEPYQFWKQILSFIRYLKDEGATILFTSESSPTNPDDDLQFLADGVIELAREKEGRYALRVKKLRGSGFIPGDHRYELTERGIRIYPSLSLRREEDLKEFEFRTISLGIPGLDSLLGGGLETGTITLISGPSGVGKTTLALQTARSWAQAGMRALYYTFEEETAMILHRARSVGIPMEGLNTSFYLEKIEPLAHSAEALVNKILDDLKERNTDLVVIDSIRGYSLAVGEGPLLPSLHSLAKHLQRHGHSVILVDETSQVMGEFAISSEHTSYLADTIIFLKYLERKSTIRKVIGILKKRTGPFEATLREFAITSSGIRIGEPLTGIEGILRGIPTIVEEEQS</sequence>
<keyword evidence="4" id="KW-0677">Repeat</keyword>
<dbReference type="RefSeq" id="WP_014623940.1">
    <property type="nucleotide sequence ID" value="NC_017583.1"/>
</dbReference>
<dbReference type="InterPro" id="IPR020588">
    <property type="entry name" value="RecA_ATP-bd"/>
</dbReference>
<dbReference type="PIRSF" id="PIRSF039117">
    <property type="entry name" value="KaiC"/>
    <property type="match status" value="1"/>
</dbReference>
<dbReference type="EC" id="2.7.11.1" evidence="1"/>
<dbReference type="EMBL" id="CP002903">
    <property type="protein sequence ID" value="AEJ60540.1"/>
    <property type="molecule type" value="Genomic_DNA"/>
</dbReference>
<dbReference type="PANTHER" id="PTHR42926">
    <property type="match status" value="1"/>
</dbReference>
<dbReference type="AlphaFoldDB" id="G0GDB4"/>
<keyword evidence="10" id="KW-1185">Reference proteome</keyword>
<dbReference type="InterPro" id="IPR027417">
    <property type="entry name" value="P-loop_NTPase"/>
</dbReference>
<dbReference type="GO" id="GO:0006281">
    <property type="term" value="P:DNA repair"/>
    <property type="evidence" value="ECO:0007669"/>
    <property type="project" value="InterPro"/>
</dbReference>
<gene>
    <name evidence="9" type="ordered locus">Spith_0254</name>
</gene>
<keyword evidence="3" id="KW-0808">Transferase</keyword>
<evidence type="ECO:0000259" key="8">
    <source>
        <dbReference type="PROSITE" id="PS51146"/>
    </source>
</evidence>
<dbReference type="InterPro" id="IPR030665">
    <property type="entry name" value="KaiC"/>
</dbReference>
<dbReference type="GO" id="GO:0003677">
    <property type="term" value="F:DNA binding"/>
    <property type="evidence" value="ECO:0007669"/>
    <property type="project" value="InterPro"/>
</dbReference>
<evidence type="ECO:0000259" key="7">
    <source>
        <dbReference type="PROSITE" id="PS50162"/>
    </source>
</evidence>
<dbReference type="Gene3D" id="3.40.50.300">
    <property type="entry name" value="P-loop containing nucleotide triphosphate hydrolases"/>
    <property type="match status" value="2"/>
</dbReference>
<evidence type="ECO:0000256" key="5">
    <source>
        <dbReference type="ARBA" id="ARBA00022777"/>
    </source>
</evidence>
<evidence type="ECO:0000313" key="10">
    <source>
        <dbReference type="Proteomes" id="UP000007254"/>
    </source>
</evidence>
<keyword evidence="5" id="KW-0418">Kinase</keyword>
<dbReference type="PROSITE" id="PS50162">
    <property type="entry name" value="RECA_2"/>
    <property type="match status" value="1"/>
</dbReference>
<dbReference type="Proteomes" id="UP000007254">
    <property type="component" value="Chromosome"/>
</dbReference>
<dbReference type="GO" id="GO:0140664">
    <property type="term" value="F:ATP-dependent DNA damage sensor activity"/>
    <property type="evidence" value="ECO:0007669"/>
    <property type="project" value="InterPro"/>
</dbReference>
<dbReference type="InterPro" id="IPR010624">
    <property type="entry name" value="KaiC_dom"/>
</dbReference>
<evidence type="ECO:0000256" key="3">
    <source>
        <dbReference type="ARBA" id="ARBA00022679"/>
    </source>
</evidence>
<evidence type="ECO:0000256" key="1">
    <source>
        <dbReference type="ARBA" id="ARBA00012513"/>
    </source>
</evidence>
<feature type="domain" description="RecA family profile 1" evidence="7">
    <location>
        <begin position="241"/>
        <end position="318"/>
    </location>
</feature>
<feature type="domain" description="KaiC" evidence="8">
    <location>
        <begin position="243"/>
        <end position="473"/>
    </location>
</feature>
<dbReference type="PROSITE" id="PS51146">
    <property type="entry name" value="KAIC"/>
    <property type="match status" value="2"/>
</dbReference>
<name>G0GDB4_WINT7</name>
<dbReference type="SMART" id="SM00382">
    <property type="entry name" value="AAA"/>
    <property type="match status" value="2"/>
</dbReference>
<dbReference type="Pfam" id="PF06745">
    <property type="entry name" value="ATPase"/>
    <property type="match status" value="2"/>
</dbReference>
<dbReference type="PANTHER" id="PTHR42926:SF1">
    <property type="entry name" value="CIRCADIAN CLOCK OSCILLATOR PROTEIN KAIC 1"/>
    <property type="match status" value="1"/>
</dbReference>
<dbReference type="STRING" id="869211.Spith_0254"/>
<keyword evidence="6" id="KW-0378">Hydrolase</keyword>
<dbReference type="InterPro" id="IPR014774">
    <property type="entry name" value="KaiC-like_dom"/>
</dbReference>
<dbReference type="GO" id="GO:0005524">
    <property type="term" value="F:ATP binding"/>
    <property type="evidence" value="ECO:0007669"/>
    <property type="project" value="InterPro"/>
</dbReference>
<evidence type="ECO:0000256" key="6">
    <source>
        <dbReference type="ARBA" id="ARBA00022801"/>
    </source>
</evidence>
<reference evidence="9 10" key="1">
    <citation type="submission" date="2011-06" db="EMBL/GenBank/DDBJ databases">
        <title>The complete genome of Spirochaeta thermophila DSM 6578.</title>
        <authorList>
            <consortium name="US DOE Joint Genome Institute (JGI-PGF)"/>
            <person name="Lucas S."/>
            <person name="Lapidus A."/>
            <person name="Bruce D."/>
            <person name="Goodwin L."/>
            <person name="Pitluck S."/>
            <person name="Peters L."/>
            <person name="Kyrpides N."/>
            <person name="Mavromatis K."/>
            <person name="Ivanova N."/>
            <person name="Mikailova N."/>
            <person name="Pagani I."/>
            <person name="Chertkov O."/>
            <person name="Detter J.C."/>
            <person name="Tapia R."/>
            <person name="Han C."/>
            <person name="Land M."/>
            <person name="Hauser L."/>
            <person name="Markowitz V."/>
            <person name="Cheng J.-F."/>
            <person name="Hugenholtz P."/>
            <person name="Woyke T."/>
            <person name="Wu D."/>
            <person name="Spring S."/>
            <person name="Merkhoffer B."/>
            <person name="Schneider S."/>
            <person name="Klenk H.-P."/>
            <person name="Eisen J.A."/>
        </authorList>
    </citation>
    <scope>NUCLEOTIDE SEQUENCE [LARGE SCALE GENOMIC DNA]</scope>
    <source>
        <strain evidence="10">ATCC 700085 / DSM 6578 / Z-1203</strain>
    </source>
</reference>
<dbReference type="InterPro" id="IPR051347">
    <property type="entry name" value="Circadian_clock_KaiC-rel"/>
</dbReference>
<proteinExistence type="predicted"/>
<accession>G0GDB4</accession>
<evidence type="ECO:0000256" key="2">
    <source>
        <dbReference type="ARBA" id="ARBA00022553"/>
    </source>
</evidence>
<dbReference type="PRINTS" id="PR01874">
    <property type="entry name" value="DNAREPAIRADA"/>
</dbReference>
<keyword evidence="2" id="KW-0597">Phosphoprotein</keyword>
<dbReference type="InterPro" id="IPR003593">
    <property type="entry name" value="AAA+_ATPase"/>
</dbReference>
<dbReference type="HOGENOM" id="CLU_023669_4_2_12"/>
<evidence type="ECO:0000256" key="4">
    <source>
        <dbReference type="ARBA" id="ARBA00022737"/>
    </source>
</evidence>
<dbReference type="KEGG" id="stq:Spith_0254"/>
<feature type="domain" description="KaiC" evidence="8">
    <location>
        <begin position="4"/>
        <end position="239"/>
    </location>
</feature>
<dbReference type="GO" id="GO:0016787">
    <property type="term" value="F:hydrolase activity"/>
    <property type="evidence" value="ECO:0007669"/>
    <property type="project" value="UniProtKB-KW"/>
</dbReference>
<dbReference type="GO" id="GO:0004674">
    <property type="term" value="F:protein serine/threonine kinase activity"/>
    <property type="evidence" value="ECO:0007669"/>
    <property type="project" value="UniProtKB-EC"/>
</dbReference>
<dbReference type="SUPFAM" id="SSF52540">
    <property type="entry name" value="P-loop containing nucleoside triphosphate hydrolases"/>
    <property type="match status" value="2"/>
</dbReference>